<dbReference type="Gene3D" id="3.30.43.10">
    <property type="entry name" value="Uridine Diphospho-n-acetylenolpyruvylglucosamine Reductase, domain 2"/>
    <property type="match status" value="1"/>
</dbReference>
<keyword evidence="14" id="KW-1185">Reference proteome</keyword>
<dbReference type="GO" id="GO:0055085">
    <property type="term" value="P:transmembrane transport"/>
    <property type="evidence" value="ECO:0007669"/>
    <property type="project" value="InterPro"/>
</dbReference>
<organism evidence="13 14">
    <name type="scientific">Tanticharoenia sakaeratensis NBRC 103193</name>
    <dbReference type="NCBI Taxonomy" id="1231623"/>
    <lineage>
        <taxon>Bacteria</taxon>
        <taxon>Pseudomonadati</taxon>
        <taxon>Pseudomonadota</taxon>
        <taxon>Alphaproteobacteria</taxon>
        <taxon>Acetobacterales</taxon>
        <taxon>Acetobacteraceae</taxon>
        <taxon>Tanticharoenia</taxon>
    </lineage>
</organism>
<dbReference type="GO" id="GO:0071949">
    <property type="term" value="F:FAD binding"/>
    <property type="evidence" value="ECO:0007669"/>
    <property type="project" value="InterPro"/>
</dbReference>
<gene>
    <name evidence="9" type="primary">dld</name>
    <name evidence="13" type="ORF">Tasa_029_044</name>
</gene>
<dbReference type="InterPro" id="IPR036318">
    <property type="entry name" value="FAD-bd_PCMH-like_sf"/>
</dbReference>
<dbReference type="InterPro" id="IPR016172">
    <property type="entry name" value="D-lactate_DH_C-sub1"/>
</dbReference>
<comment type="catalytic activity">
    <reaction evidence="9 10">
        <text>(R)-lactate + a quinone = a quinol + pyruvate</text>
        <dbReference type="Rhea" id="RHEA:51468"/>
        <dbReference type="ChEBI" id="CHEBI:15361"/>
        <dbReference type="ChEBI" id="CHEBI:16004"/>
        <dbReference type="ChEBI" id="CHEBI:24646"/>
        <dbReference type="ChEBI" id="CHEBI:132124"/>
        <dbReference type="EC" id="1.1.5.12"/>
    </reaction>
</comment>
<evidence type="ECO:0000313" key="13">
    <source>
        <dbReference type="EMBL" id="GAN54771.1"/>
    </source>
</evidence>
<keyword evidence="7 9" id="KW-0560">Oxidoreductase</keyword>
<feature type="binding site" evidence="9 11">
    <location>
        <position position="151"/>
    </location>
    <ligand>
        <name>FAD</name>
        <dbReference type="ChEBI" id="CHEBI:57692"/>
    </ligand>
</feature>
<evidence type="ECO:0000256" key="5">
    <source>
        <dbReference type="ARBA" id="ARBA00022719"/>
    </source>
</evidence>
<evidence type="ECO:0000313" key="14">
    <source>
        <dbReference type="Proteomes" id="UP000032679"/>
    </source>
</evidence>
<evidence type="ECO:0000256" key="9">
    <source>
        <dbReference type="HAMAP-Rule" id="MF_02092"/>
    </source>
</evidence>
<dbReference type="Gene3D" id="3.30.1370.20">
    <property type="entry name" value="D-lactate dehydrogenase, cap domain, subdomain 2"/>
    <property type="match status" value="1"/>
</dbReference>
<dbReference type="STRING" id="1231623.Tasa_029_044"/>
<sequence length="576" mass="63765">MTPRQHSAQDDSFVRNLRSIAGKRHVLTAPSATYRFRKGYRFGLGDVLAVVQPGTLIELWRTVKACVESGRIIIVQASNTGLTGGSTPDGNDYDRDIVIISTSRLKGIHLIGDGRQVVCLPGATLNRLEEVLAEKGREPHSVIGSSCIGASVLGGVSNNSGGALMRRGPAFTEMALFGQVGADGTLRLVNHLGIALGDDPETILHRVEAGHFPEAGIDWNAGRGHDSDYAHHVRDIDAETPARYNADPRHWHEAAGCAGKLVVFAVRLDTFPAERDTAVFYIGSDAPDAIEGIRRGILGTFEKLPIAGEYIHREAFDIAETYGKDTFAVIRYFGTKHLPALFAAKSRFDILTARFPFLPSGLSDRLLQAASRVLPKQIPARMSAFRDRFEHHLILKVSHDMRDQTEAFLKDHFSRADGDYFACTPDEGTRAFLHRFAVAGAAVRYRAVHPRTAEDIVALDVALRRNDRDWVETLPPEIGGKLSARLYYGHFFCHVMHQDYVVRKGFDAMEIEHAMLRLLDRRGARYPAEHNVGHLYHAPDEMKAHYRALDPCNCLNPGIGRSTKRAQWRAESVEAA</sequence>
<protein>
    <recommendedName>
        <fullName evidence="9">Quinone-dependent D-lactate dehydrogenase</fullName>
        <ecNumber evidence="9">1.1.5.12</ecNumber>
    </recommendedName>
    <alternativeName>
        <fullName evidence="9">D-lactate dehydrogenase</fullName>
        <shortName evidence="9">D-LDH</shortName>
    </alternativeName>
</protein>
<keyword evidence="2 9" id="KW-1003">Cell membrane</keyword>
<dbReference type="GO" id="GO:0031234">
    <property type="term" value="C:extrinsic component of cytoplasmic side of plasma membrane"/>
    <property type="evidence" value="ECO:0007669"/>
    <property type="project" value="UniProtKB-UniRule"/>
</dbReference>
<keyword evidence="6 9" id="KW-0274">FAD</keyword>
<dbReference type="GO" id="GO:0022904">
    <property type="term" value="P:respiratory electron transport chain"/>
    <property type="evidence" value="ECO:0007669"/>
    <property type="project" value="InterPro"/>
</dbReference>
<evidence type="ECO:0000259" key="12">
    <source>
        <dbReference type="PROSITE" id="PS51387"/>
    </source>
</evidence>
<dbReference type="InterPro" id="IPR051264">
    <property type="entry name" value="FAD-oxidored/transferase_4"/>
</dbReference>
<dbReference type="SUPFAM" id="SSF55103">
    <property type="entry name" value="FAD-linked oxidases, C-terminal domain"/>
    <property type="match status" value="1"/>
</dbReference>
<dbReference type="Proteomes" id="UP000032679">
    <property type="component" value="Unassembled WGS sequence"/>
</dbReference>
<dbReference type="InterPro" id="IPR015409">
    <property type="entry name" value="Lactate_DH_C"/>
</dbReference>
<keyword evidence="8 9" id="KW-0472">Membrane</keyword>
<feature type="binding site" evidence="11">
    <location>
        <position position="258"/>
    </location>
    <ligand>
        <name>FAD</name>
        <dbReference type="ChEBI" id="CHEBI:57692"/>
    </ligand>
</feature>
<dbReference type="PANTHER" id="PTHR43716:SF1">
    <property type="entry name" value="D-2-HYDROXYGLUTARATE DEHYDROGENASE, MITOCHONDRIAL"/>
    <property type="match status" value="1"/>
</dbReference>
<feature type="domain" description="FAD-binding PCMH-type" evidence="12">
    <location>
        <begin position="43"/>
        <end position="273"/>
    </location>
</feature>
<comment type="subcellular location">
    <subcellularLocation>
        <location evidence="9">Cell inner membrane</location>
        <topology evidence="9">Peripheral membrane protein</topology>
        <orientation evidence="9">Cytoplasmic side</orientation>
    </subcellularLocation>
</comment>
<evidence type="ECO:0000256" key="3">
    <source>
        <dbReference type="ARBA" id="ARBA00022519"/>
    </source>
</evidence>
<feature type="binding site" evidence="9 11">
    <location>
        <position position="144"/>
    </location>
    <ligand>
        <name>FAD</name>
        <dbReference type="ChEBI" id="CHEBI:57692"/>
    </ligand>
</feature>
<evidence type="ECO:0000256" key="7">
    <source>
        <dbReference type="ARBA" id="ARBA00023002"/>
    </source>
</evidence>
<evidence type="ECO:0000256" key="8">
    <source>
        <dbReference type="ARBA" id="ARBA00023136"/>
    </source>
</evidence>
<dbReference type="InterPro" id="IPR016164">
    <property type="entry name" value="FAD-linked_Oxase-like_C"/>
</dbReference>
<comment type="similarity">
    <text evidence="9">Belongs to the quinone-dependent D-lactate dehydrogenase family.</text>
</comment>
<keyword evidence="5 9" id="KW-0874">Quinone</keyword>
<comment type="cofactor">
    <cofactor evidence="1 9 10 11">
        <name>FAD</name>
        <dbReference type="ChEBI" id="CHEBI:57692"/>
    </cofactor>
</comment>
<proteinExistence type="inferred from homology"/>
<dbReference type="Pfam" id="PF09330">
    <property type="entry name" value="Lact-deh-memb"/>
    <property type="match status" value="1"/>
</dbReference>
<dbReference type="PROSITE" id="PS51387">
    <property type="entry name" value="FAD_PCMH"/>
    <property type="match status" value="1"/>
</dbReference>
<dbReference type="Pfam" id="PF01565">
    <property type="entry name" value="FAD_binding_4"/>
    <property type="match status" value="1"/>
</dbReference>
<evidence type="ECO:0000256" key="4">
    <source>
        <dbReference type="ARBA" id="ARBA00022630"/>
    </source>
</evidence>
<dbReference type="GO" id="GO:0004458">
    <property type="term" value="F:D-lactate dehydrogenase (cytochrome) activity"/>
    <property type="evidence" value="ECO:0007669"/>
    <property type="project" value="UniProtKB-UniRule"/>
</dbReference>
<dbReference type="RefSeq" id="WP_048849354.1">
    <property type="nucleotide sequence ID" value="NZ_BALE01000029.1"/>
</dbReference>
<dbReference type="NCBIfam" id="NF008387">
    <property type="entry name" value="PRK11183.1"/>
    <property type="match status" value="1"/>
</dbReference>
<accession>A0A0D6MMW2</accession>
<feature type="binding site" evidence="9 11">
    <location>
        <begin position="85"/>
        <end position="86"/>
    </location>
    <ligand>
        <name>FAD</name>
        <dbReference type="ChEBI" id="CHEBI:57692"/>
    </ligand>
</feature>
<dbReference type="PANTHER" id="PTHR43716">
    <property type="entry name" value="D-2-HYDROXYGLUTARATE DEHYDROGENASE, MITOCHONDRIAL"/>
    <property type="match status" value="1"/>
</dbReference>
<comment type="function">
    <text evidence="9 10">Catalyzes the oxidation of D-lactate to pyruvate.</text>
</comment>
<evidence type="ECO:0000256" key="10">
    <source>
        <dbReference type="PIRNR" id="PIRNR000101"/>
    </source>
</evidence>
<dbReference type="InterPro" id="IPR016169">
    <property type="entry name" value="FAD-bd_PCMH_sub2"/>
</dbReference>
<reference evidence="13 14" key="1">
    <citation type="submission" date="2012-10" db="EMBL/GenBank/DDBJ databases">
        <title>Genome sequencing of Tanticharoenia sakaeratensis NBRC 103193.</title>
        <authorList>
            <person name="Azuma Y."/>
            <person name="Hadano H."/>
            <person name="Hirakawa H."/>
            <person name="Matsushita K."/>
        </authorList>
    </citation>
    <scope>NUCLEOTIDE SEQUENCE [LARGE SCALE GENOMIC DNA]</scope>
    <source>
        <strain evidence="13 14">NBRC 103193</strain>
    </source>
</reference>
<dbReference type="EC" id="1.1.5.12" evidence="9"/>
<feature type="binding site" evidence="9 11">
    <location>
        <position position="161"/>
    </location>
    <ligand>
        <name>FAD</name>
        <dbReference type="ChEBI" id="CHEBI:57692"/>
    </ligand>
</feature>
<evidence type="ECO:0000256" key="11">
    <source>
        <dbReference type="PIRSR" id="PIRSR000101-1"/>
    </source>
</evidence>
<dbReference type="InterPro" id="IPR016167">
    <property type="entry name" value="FAD-bd_PCMH_sub1"/>
</dbReference>
<evidence type="ECO:0000256" key="6">
    <source>
        <dbReference type="ARBA" id="ARBA00022827"/>
    </source>
</evidence>
<keyword evidence="3 9" id="KW-0997">Cell inner membrane</keyword>
<dbReference type="Gene3D" id="3.30.70.610">
    <property type="entry name" value="D-lactate dehydrogenase, cap domain, subdomain 1"/>
    <property type="match status" value="2"/>
</dbReference>
<name>A0A0D6MMW2_9PROT</name>
<dbReference type="InterPro" id="IPR016173">
    <property type="entry name" value="D-lactate_DH_C-sub2"/>
</dbReference>
<evidence type="ECO:0000256" key="2">
    <source>
        <dbReference type="ARBA" id="ARBA00022475"/>
    </source>
</evidence>
<dbReference type="GO" id="GO:0102029">
    <property type="term" value="F:D-lactate dehydrogenase (quinone) activity"/>
    <property type="evidence" value="ECO:0007669"/>
    <property type="project" value="UniProtKB-EC"/>
</dbReference>
<dbReference type="OrthoDB" id="9772552at2"/>
<evidence type="ECO:0000256" key="1">
    <source>
        <dbReference type="ARBA" id="ARBA00001974"/>
    </source>
</evidence>
<dbReference type="PIRSF" id="PIRSF000101">
    <property type="entry name" value="D-lactate_dh"/>
    <property type="match status" value="1"/>
</dbReference>
<dbReference type="AlphaFoldDB" id="A0A0D6MMW2"/>
<dbReference type="GO" id="GO:0048038">
    <property type="term" value="F:quinone binding"/>
    <property type="evidence" value="ECO:0007669"/>
    <property type="project" value="UniProtKB-KW"/>
</dbReference>
<dbReference type="InterPro" id="IPR006094">
    <property type="entry name" value="Oxid_FAD_bind_N"/>
</dbReference>
<feature type="binding site" evidence="9 11">
    <location>
        <begin position="77"/>
        <end position="81"/>
    </location>
    <ligand>
        <name>FAD</name>
        <dbReference type="ChEBI" id="CHEBI:57692"/>
    </ligand>
</feature>
<dbReference type="Gene3D" id="3.30.465.10">
    <property type="match status" value="1"/>
</dbReference>
<comment type="caution">
    <text evidence="13">The sequence shown here is derived from an EMBL/GenBank/DDBJ whole genome shotgun (WGS) entry which is preliminary data.</text>
</comment>
<dbReference type="HAMAP" id="MF_02092">
    <property type="entry name" value="DLDH_Dld"/>
    <property type="match status" value="1"/>
</dbReference>
<dbReference type="InterPro" id="IPR016166">
    <property type="entry name" value="FAD-bd_PCMH"/>
</dbReference>
<feature type="binding site" evidence="9 11">
    <location>
        <position position="263"/>
    </location>
    <ligand>
        <name>FAD</name>
        <dbReference type="ChEBI" id="CHEBI:57692"/>
    </ligand>
</feature>
<dbReference type="FunFam" id="3.30.43.10:FF:000005">
    <property type="entry name" value="Quinone-dependent D-lactate dehydrogenase"/>
    <property type="match status" value="1"/>
</dbReference>
<dbReference type="GO" id="GO:0006089">
    <property type="term" value="P:lactate metabolic process"/>
    <property type="evidence" value="ECO:0007669"/>
    <property type="project" value="UniProtKB-UniRule"/>
</dbReference>
<dbReference type="EMBL" id="BALE01000029">
    <property type="protein sequence ID" value="GAN54771.1"/>
    <property type="molecule type" value="Genomic_DNA"/>
</dbReference>
<dbReference type="SUPFAM" id="SSF56176">
    <property type="entry name" value="FAD-binding/transporter-associated domain-like"/>
    <property type="match status" value="1"/>
</dbReference>
<dbReference type="InterPro" id="IPR012256">
    <property type="entry name" value="D_lactate_DH"/>
</dbReference>
<keyword evidence="4 9" id="KW-0285">Flavoprotein</keyword>